<dbReference type="SUPFAM" id="SSF51069">
    <property type="entry name" value="Carbonic anhydrase"/>
    <property type="match status" value="1"/>
</dbReference>
<dbReference type="GO" id="GO:0004089">
    <property type="term" value="F:carbonate dehydratase activity"/>
    <property type="evidence" value="ECO:0007669"/>
    <property type="project" value="UniProtKB-EC"/>
</dbReference>
<comment type="similarity">
    <text evidence="1">Belongs to the alpha-carbonic anhydrase family.</text>
</comment>
<evidence type="ECO:0000256" key="1">
    <source>
        <dbReference type="ARBA" id="ARBA00010718"/>
    </source>
</evidence>
<dbReference type="SMART" id="SM01057">
    <property type="entry name" value="Carb_anhydrase"/>
    <property type="match status" value="1"/>
</dbReference>
<feature type="transmembrane region" description="Helical" evidence="7">
    <location>
        <begin position="259"/>
        <end position="277"/>
    </location>
</feature>
<keyword evidence="3" id="KW-0479">Metal-binding</keyword>
<keyword evidence="7" id="KW-0472">Membrane</keyword>
<feature type="domain" description="Alpha-carbonic anhydrase" evidence="8">
    <location>
        <begin position="1"/>
        <end position="235"/>
    </location>
</feature>
<name>A0A0B1T0E4_OESDE</name>
<dbReference type="Pfam" id="PF00194">
    <property type="entry name" value="Carb_anhydrase"/>
    <property type="match status" value="1"/>
</dbReference>
<dbReference type="OrthoDB" id="429145at2759"/>
<comment type="catalytic activity">
    <reaction evidence="6">
        <text>hydrogencarbonate + H(+) = CO2 + H2O</text>
        <dbReference type="Rhea" id="RHEA:10748"/>
        <dbReference type="ChEBI" id="CHEBI:15377"/>
        <dbReference type="ChEBI" id="CHEBI:15378"/>
        <dbReference type="ChEBI" id="CHEBI:16526"/>
        <dbReference type="ChEBI" id="CHEBI:17544"/>
        <dbReference type="EC" id="4.2.1.1"/>
    </reaction>
</comment>
<evidence type="ECO:0000313" key="10">
    <source>
        <dbReference type="Proteomes" id="UP000053660"/>
    </source>
</evidence>
<evidence type="ECO:0000259" key="8">
    <source>
        <dbReference type="PROSITE" id="PS51144"/>
    </source>
</evidence>
<evidence type="ECO:0000313" key="9">
    <source>
        <dbReference type="EMBL" id="KHJ91023.1"/>
    </source>
</evidence>
<dbReference type="EC" id="4.2.1.1" evidence="2"/>
<evidence type="ECO:0000256" key="6">
    <source>
        <dbReference type="ARBA" id="ARBA00048348"/>
    </source>
</evidence>
<dbReference type="InterPro" id="IPR036398">
    <property type="entry name" value="CA_dom_sf"/>
</dbReference>
<evidence type="ECO:0000256" key="5">
    <source>
        <dbReference type="ARBA" id="ARBA00023239"/>
    </source>
</evidence>
<keyword evidence="7" id="KW-0812">Transmembrane</keyword>
<evidence type="ECO:0000256" key="2">
    <source>
        <dbReference type="ARBA" id="ARBA00012925"/>
    </source>
</evidence>
<dbReference type="Gene3D" id="3.10.200.10">
    <property type="entry name" value="Alpha carbonic anhydrase"/>
    <property type="match status" value="1"/>
</dbReference>
<evidence type="ECO:0000256" key="4">
    <source>
        <dbReference type="ARBA" id="ARBA00022833"/>
    </source>
</evidence>
<evidence type="ECO:0000256" key="7">
    <source>
        <dbReference type="SAM" id="Phobius"/>
    </source>
</evidence>
<protein>
    <recommendedName>
        <fullName evidence="2">carbonic anhydrase</fullName>
        <ecNumber evidence="2">4.2.1.1</ecNumber>
    </recommendedName>
</protein>
<keyword evidence="4" id="KW-0862">Zinc</keyword>
<keyword evidence="7" id="KW-1133">Transmembrane helix</keyword>
<keyword evidence="10" id="KW-1185">Reference proteome</keyword>
<dbReference type="PANTHER" id="PTHR18952">
    <property type="entry name" value="CARBONIC ANHYDRASE"/>
    <property type="match status" value="1"/>
</dbReference>
<accession>A0A0B1T0E4</accession>
<dbReference type="PANTHER" id="PTHR18952:SF265">
    <property type="entry name" value="CARBONIC ANHYDRASE"/>
    <property type="match status" value="1"/>
</dbReference>
<dbReference type="Proteomes" id="UP000053660">
    <property type="component" value="Unassembled WGS sequence"/>
</dbReference>
<organism evidence="9 10">
    <name type="scientific">Oesophagostomum dentatum</name>
    <name type="common">Nodular worm</name>
    <dbReference type="NCBI Taxonomy" id="61180"/>
    <lineage>
        <taxon>Eukaryota</taxon>
        <taxon>Metazoa</taxon>
        <taxon>Ecdysozoa</taxon>
        <taxon>Nematoda</taxon>
        <taxon>Chromadorea</taxon>
        <taxon>Rhabditida</taxon>
        <taxon>Rhabditina</taxon>
        <taxon>Rhabditomorpha</taxon>
        <taxon>Strongyloidea</taxon>
        <taxon>Strongylidae</taxon>
        <taxon>Oesophagostomum</taxon>
    </lineage>
</organism>
<keyword evidence="5" id="KW-0456">Lyase</keyword>
<dbReference type="InterPro" id="IPR023561">
    <property type="entry name" value="Carbonic_anhydrase_a-class"/>
</dbReference>
<dbReference type="InterPro" id="IPR001148">
    <property type="entry name" value="CA_dom"/>
</dbReference>
<dbReference type="GO" id="GO:0008270">
    <property type="term" value="F:zinc ion binding"/>
    <property type="evidence" value="ECO:0007669"/>
    <property type="project" value="InterPro"/>
</dbReference>
<dbReference type="EMBL" id="KN552415">
    <property type="protein sequence ID" value="KHJ91023.1"/>
    <property type="molecule type" value="Genomic_DNA"/>
</dbReference>
<dbReference type="PROSITE" id="PS51144">
    <property type="entry name" value="ALPHA_CA_2"/>
    <property type="match status" value="1"/>
</dbReference>
<proteinExistence type="inferred from homology"/>
<sequence>MFSTGRVKADRPVTFSENAEAVNYDKLVFHNYNLKGPVIMENDEHTGRVRGFLTWEHPPSITGGNLNKTYFLRQVNFRWANEHSFNGVDYPAKLHLVHISDQYSPGKKESVPGNIAVVAVPVLAGDEELEIEELKPLYEEKDVISPYSGSRDVALFNPRVLLPWDTTTYYRYNGSLTTPPCAEDGVIWTVMQKPIVLSVEQLNALKNAHLNREPKIVHKIRISQPMEGRKLYLNRKVKSHFFMEQRGENEKKFSTDMQFIFVILFILLVIPCALLCFG</sequence>
<evidence type="ECO:0000256" key="3">
    <source>
        <dbReference type="ARBA" id="ARBA00022723"/>
    </source>
</evidence>
<dbReference type="CDD" id="cd00326">
    <property type="entry name" value="alpha_CA"/>
    <property type="match status" value="1"/>
</dbReference>
<dbReference type="AlphaFoldDB" id="A0A0B1T0E4"/>
<reference evidence="9 10" key="1">
    <citation type="submission" date="2014-03" db="EMBL/GenBank/DDBJ databases">
        <title>Draft genome of the hookworm Oesophagostomum dentatum.</title>
        <authorList>
            <person name="Mitreva M."/>
        </authorList>
    </citation>
    <scope>NUCLEOTIDE SEQUENCE [LARGE SCALE GENOMIC DNA]</scope>
    <source>
        <strain evidence="9 10">OD-Hann</strain>
    </source>
</reference>
<gene>
    <name evidence="9" type="ORF">OESDEN_09119</name>
</gene>